<dbReference type="OrthoDB" id="6369245at2759"/>
<comment type="caution">
    <text evidence="2">The sequence shown here is derived from an EMBL/GenBank/DDBJ whole genome shotgun (WGS) entry which is preliminary data.</text>
</comment>
<dbReference type="GO" id="GO:0003677">
    <property type="term" value="F:DNA binding"/>
    <property type="evidence" value="ECO:0007669"/>
    <property type="project" value="TreeGrafter"/>
</dbReference>
<feature type="domain" description="DDE-1" evidence="1">
    <location>
        <begin position="39"/>
        <end position="171"/>
    </location>
</feature>
<organism evidence="2 3">
    <name type="scientific">Araneus ventricosus</name>
    <name type="common">Orbweaver spider</name>
    <name type="synonym">Epeira ventricosa</name>
    <dbReference type="NCBI Taxonomy" id="182803"/>
    <lineage>
        <taxon>Eukaryota</taxon>
        <taxon>Metazoa</taxon>
        <taxon>Ecdysozoa</taxon>
        <taxon>Arthropoda</taxon>
        <taxon>Chelicerata</taxon>
        <taxon>Arachnida</taxon>
        <taxon>Araneae</taxon>
        <taxon>Araneomorphae</taxon>
        <taxon>Entelegynae</taxon>
        <taxon>Araneoidea</taxon>
        <taxon>Araneidae</taxon>
        <taxon>Araneus</taxon>
    </lineage>
</organism>
<gene>
    <name evidence="2" type="ORF">AVEN_242750_1</name>
</gene>
<dbReference type="InterPro" id="IPR036397">
    <property type="entry name" value="RNaseH_sf"/>
</dbReference>
<dbReference type="GO" id="GO:0005634">
    <property type="term" value="C:nucleus"/>
    <property type="evidence" value="ECO:0007669"/>
    <property type="project" value="TreeGrafter"/>
</dbReference>
<accession>A0A4Y2P020</accession>
<proteinExistence type="predicted"/>
<dbReference type="Gene3D" id="3.30.420.10">
    <property type="entry name" value="Ribonuclease H-like superfamily/Ribonuclease H"/>
    <property type="match status" value="1"/>
</dbReference>
<sequence>MDETGISTVPNRTPKEITLKVKETVCKISNAERGQTVTEVCCLSATGVFVPPALILPLKRMIPLLYKDASNGTLSLISDTGYMNSHLFIDWLKHFVKHVKSSTEDPVPLIADNHTSHCSLPAVLFCREIHITFLTLPPHASHVLQPLDICFFALLKALYSSETDKWLVQNPGKSITLYKVSVIFQKAYSAASRVQLAEKAFRVTGIEPNNPDVISEDCYSPSLVTLAPLDKDCTVAVAPEENEVSPSTSHIIVSIQSILPIPRHEQRGAKWKRKFRKSEILTSSPFKNLLEKNEKEKVE</sequence>
<dbReference type="PANTHER" id="PTHR19303">
    <property type="entry name" value="TRANSPOSON"/>
    <property type="match status" value="1"/>
</dbReference>
<evidence type="ECO:0000313" key="3">
    <source>
        <dbReference type="Proteomes" id="UP000499080"/>
    </source>
</evidence>
<dbReference type="InterPro" id="IPR050863">
    <property type="entry name" value="CenT-Element_Derived"/>
</dbReference>
<name>A0A4Y2P020_ARAVE</name>
<dbReference type="EMBL" id="BGPR01010106">
    <property type="protein sequence ID" value="GBN44273.1"/>
    <property type="molecule type" value="Genomic_DNA"/>
</dbReference>
<evidence type="ECO:0000313" key="2">
    <source>
        <dbReference type="EMBL" id="GBN44273.1"/>
    </source>
</evidence>
<dbReference type="PANTHER" id="PTHR19303:SF74">
    <property type="entry name" value="POGO TRANSPOSABLE ELEMENT WITH KRAB DOMAIN"/>
    <property type="match status" value="1"/>
</dbReference>
<reference evidence="2 3" key="1">
    <citation type="journal article" date="2019" name="Sci. Rep.">
        <title>Orb-weaving spider Araneus ventricosus genome elucidates the spidroin gene catalogue.</title>
        <authorList>
            <person name="Kono N."/>
            <person name="Nakamura H."/>
            <person name="Ohtoshi R."/>
            <person name="Moran D.A.P."/>
            <person name="Shinohara A."/>
            <person name="Yoshida Y."/>
            <person name="Fujiwara M."/>
            <person name="Mori M."/>
            <person name="Tomita M."/>
            <person name="Arakawa K."/>
        </authorList>
    </citation>
    <scope>NUCLEOTIDE SEQUENCE [LARGE SCALE GENOMIC DNA]</scope>
</reference>
<dbReference type="InterPro" id="IPR004875">
    <property type="entry name" value="DDE_SF_endonuclease_dom"/>
</dbReference>
<evidence type="ECO:0000259" key="1">
    <source>
        <dbReference type="Pfam" id="PF03184"/>
    </source>
</evidence>
<protein>
    <recommendedName>
        <fullName evidence="1">DDE-1 domain-containing protein</fullName>
    </recommendedName>
</protein>
<dbReference type="Proteomes" id="UP000499080">
    <property type="component" value="Unassembled WGS sequence"/>
</dbReference>
<dbReference type="Pfam" id="PF03184">
    <property type="entry name" value="DDE_1"/>
    <property type="match status" value="1"/>
</dbReference>
<keyword evidence="3" id="KW-1185">Reference proteome</keyword>
<dbReference type="AlphaFoldDB" id="A0A4Y2P020"/>